<proteinExistence type="predicted"/>
<gene>
    <name evidence="1" type="ORF">IPOD504_LOCUS4696</name>
</gene>
<sequence>MIHAVTNIEQICDCVSLSLRVRYWGDTPPPPPPNPSAPGFVAPTAKGEQIDCFFRESAYCLFIRSRPERSPSARGP</sequence>
<accession>A0ABN8I3C7</accession>
<evidence type="ECO:0000313" key="2">
    <source>
        <dbReference type="Proteomes" id="UP000837857"/>
    </source>
</evidence>
<dbReference type="Proteomes" id="UP000837857">
    <property type="component" value="Chromosome 15"/>
</dbReference>
<feature type="non-terminal residue" evidence="1">
    <location>
        <position position="76"/>
    </location>
</feature>
<reference evidence="1" key="1">
    <citation type="submission" date="2022-03" db="EMBL/GenBank/DDBJ databases">
        <authorList>
            <person name="Martin H S."/>
        </authorList>
    </citation>
    <scope>NUCLEOTIDE SEQUENCE</scope>
</reference>
<dbReference type="EMBL" id="OW152827">
    <property type="protein sequence ID" value="CAH2044355.1"/>
    <property type="molecule type" value="Genomic_DNA"/>
</dbReference>
<organism evidence="1 2">
    <name type="scientific">Iphiclides podalirius</name>
    <name type="common">scarce swallowtail</name>
    <dbReference type="NCBI Taxonomy" id="110791"/>
    <lineage>
        <taxon>Eukaryota</taxon>
        <taxon>Metazoa</taxon>
        <taxon>Ecdysozoa</taxon>
        <taxon>Arthropoda</taxon>
        <taxon>Hexapoda</taxon>
        <taxon>Insecta</taxon>
        <taxon>Pterygota</taxon>
        <taxon>Neoptera</taxon>
        <taxon>Endopterygota</taxon>
        <taxon>Lepidoptera</taxon>
        <taxon>Glossata</taxon>
        <taxon>Ditrysia</taxon>
        <taxon>Papilionoidea</taxon>
        <taxon>Papilionidae</taxon>
        <taxon>Papilioninae</taxon>
        <taxon>Iphiclides</taxon>
    </lineage>
</organism>
<protein>
    <submittedName>
        <fullName evidence="1">Uncharacterized protein</fullName>
    </submittedName>
</protein>
<evidence type="ECO:0000313" key="1">
    <source>
        <dbReference type="EMBL" id="CAH2044355.1"/>
    </source>
</evidence>
<keyword evidence="2" id="KW-1185">Reference proteome</keyword>
<name>A0ABN8I3C7_9NEOP</name>